<dbReference type="PANTHER" id="PTHR46743:SF2">
    <property type="entry name" value="TEICHOIC ACIDS EXPORT ATP-BINDING PROTEIN TAGH"/>
    <property type="match status" value="1"/>
</dbReference>
<dbReference type="FunFam" id="3.40.50.300:FF:003010">
    <property type="entry name" value="Teichoic acids export ATP-binding protein TagH"/>
    <property type="match status" value="1"/>
</dbReference>
<sequence length="311" mass="34635">MEKSLKVSFKHVSKEYDLFANKTESMMNALRSNDKKLFYALKDVSFDIYEGEAIGIIGLNGSGKSTVSSIIAGIVKETAGEVKINGVASLIAINAGFKEALTGLENIRLKCLMQGLTNKQIDSLIPKIVEFADIGDFINQPIKNYSSGMRSRLGFAVSVHLDPDILIIDEALSVGDETFYHKCVEKIESFKAEGKTIIFVSHSLQQVKKLCDRIMWMHYGSLKMIGEKEEVANFYNEFVKWYNDQSDSFKKTYQTEMKIKQKFPPDKMGEIETISATKWSLSDKVLLGVSACALSLFGALIATGHSFLGLF</sequence>
<dbReference type="OrthoDB" id="9778870at2"/>
<evidence type="ECO:0000259" key="9">
    <source>
        <dbReference type="PROSITE" id="PS50893"/>
    </source>
</evidence>
<feature type="transmembrane region" description="Helical" evidence="8">
    <location>
        <begin position="285"/>
        <end position="308"/>
    </location>
</feature>
<reference evidence="10 11" key="1">
    <citation type="journal article" date="2015" name="Genome Biol. Evol.">
        <title>Comparative Genomics of Listeria Sensu Lato: Genus-Wide Differences in Evolutionary Dynamics and the Progressive Gain of Complex, Potentially Pathogenicity-Related Traits through Lateral Gene Transfer.</title>
        <authorList>
            <person name="Chiara M."/>
            <person name="Caruso M."/>
            <person name="D'Erchia A.M."/>
            <person name="Manzari C."/>
            <person name="Fraccalvieri R."/>
            <person name="Goffredo E."/>
            <person name="Latorre L."/>
            <person name="Miccolupo A."/>
            <person name="Padalino I."/>
            <person name="Santagada G."/>
            <person name="Chiocco D."/>
            <person name="Pesole G."/>
            <person name="Horner D.S."/>
            <person name="Parisi A."/>
        </authorList>
    </citation>
    <scope>NUCLEOTIDE SEQUENCE [LARGE SCALE GENOMIC DNA]</scope>
    <source>
        <strain evidence="10 11">1991</strain>
    </source>
</reference>
<dbReference type="Proteomes" id="UP000052258">
    <property type="component" value="Unassembled WGS sequence"/>
</dbReference>
<dbReference type="PROSITE" id="PS00211">
    <property type="entry name" value="ABC_TRANSPORTER_1"/>
    <property type="match status" value="1"/>
</dbReference>
<keyword evidence="6" id="KW-1278">Translocase</keyword>
<evidence type="ECO:0000313" key="11">
    <source>
        <dbReference type="Proteomes" id="UP000052258"/>
    </source>
</evidence>
<organism evidence="10 11">
    <name type="scientific">Listeria fleischmannii 1991</name>
    <dbReference type="NCBI Taxonomy" id="1430899"/>
    <lineage>
        <taxon>Bacteria</taxon>
        <taxon>Bacillati</taxon>
        <taxon>Bacillota</taxon>
        <taxon>Bacilli</taxon>
        <taxon>Bacillales</taxon>
        <taxon>Listeriaceae</taxon>
        <taxon>Listeria</taxon>
    </lineage>
</organism>
<evidence type="ECO:0000256" key="3">
    <source>
        <dbReference type="ARBA" id="ARBA00022475"/>
    </source>
</evidence>
<dbReference type="SMART" id="SM00382">
    <property type="entry name" value="AAA"/>
    <property type="match status" value="1"/>
</dbReference>
<evidence type="ECO:0000256" key="6">
    <source>
        <dbReference type="ARBA" id="ARBA00022967"/>
    </source>
</evidence>
<name>A0A0J8JA16_9LIST</name>
<dbReference type="InterPro" id="IPR027417">
    <property type="entry name" value="P-loop_NTPase"/>
</dbReference>
<evidence type="ECO:0000256" key="1">
    <source>
        <dbReference type="ARBA" id="ARBA00005417"/>
    </source>
</evidence>
<dbReference type="PATRIC" id="fig|1430899.3.peg.244"/>
<comment type="similarity">
    <text evidence="1">Belongs to the ABC transporter superfamily.</text>
</comment>
<evidence type="ECO:0000256" key="7">
    <source>
        <dbReference type="ARBA" id="ARBA00023136"/>
    </source>
</evidence>
<evidence type="ECO:0000256" key="2">
    <source>
        <dbReference type="ARBA" id="ARBA00022448"/>
    </source>
</evidence>
<dbReference type="GO" id="GO:0016887">
    <property type="term" value="F:ATP hydrolysis activity"/>
    <property type="evidence" value="ECO:0007669"/>
    <property type="project" value="InterPro"/>
</dbReference>
<evidence type="ECO:0000313" key="10">
    <source>
        <dbReference type="EMBL" id="KMT61176.1"/>
    </source>
</evidence>
<comment type="caution">
    <text evidence="10">The sequence shown here is derived from an EMBL/GenBank/DDBJ whole genome shotgun (WGS) entry which is preliminary data.</text>
</comment>
<proteinExistence type="inferred from homology"/>
<dbReference type="AlphaFoldDB" id="A0A0J8JA16"/>
<dbReference type="CDD" id="cd03220">
    <property type="entry name" value="ABC_KpsT_Wzt"/>
    <property type="match status" value="1"/>
</dbReference>
<evidence type="ECO:0000256" key="5">
    <source>
        <dbReference type="ARBA" id="ARBA00022840"/>
    </source>
</evidence>
<dbReference type="RefSeq" id="WP_007472748.1">
    <property type="nucleotide sequence ID" value="NZ_KQ130610.1"/>
</dbReference>
<dbReference type="InterPro" id="IPR050683">
    <property type="entry name" value="Bact_Polysacc_Export_ATP-bd"/>
</dbReference>
<keyword evidence="4" id="KW-0547">Nucleotide-binding</keyword>
<keyword evidence="3" id="KW-1003">Cell membrane</keyword>
<dbReference type="Pfam" id="PF00005">
    <property type="entry name" value="ABC_tran"/>
    <property type="match status" value="1"/>
</dbReference>
<keyword evidence="7 8" id="KW-0472">Membrane</keyword>
<gene>
    <name evidence="10" type="ORF">X560_0243</name>
</gene>
<dbReference type="GO" id="GO:0005524">
    <property type="term" value="F:ATP binding"/>
    <property type="evidence" value="ECO:0007669"/>
    <property type="project" value="UniProtKB-KW"/>
</dbReference>
<dbReference type="PROSITE" id="PS50893">
    <property type="entry name" value="ABC_TRANSPORTER_2"/>
    <property type="match status" value="1"/>
</dbReference>
<keyword evidence="8" id="KW-1133">Transmembrane helix</keyword>
<keyword evidence="2" id="KW-0813">Transport</keyword>
<protein>
    <submittedName>
        <fullName evidence="10">Techoic acid ABC transporter ATP-binding protein</fullName>
    </submittedName>
</protein>
<dbReference type="InterPro" id="IPR003593">
    <property type="entry name" value="AAA+_ATPase"/>
</dbReference>
<keyword evidence="11" id="KW-1185">Reference proteome</keyword>
<evidence type="ECO:0000256" key="8">
    <source>
        <dbReference type="SAM" id="Phobius"/>
    </source>
</evidence>
<dbReference type="GO" id="GO:0140359">
    <property type="term" value="F:ABC-type transporter activity"/>
    <property type="evidence" value="ECO:0007669"/>
    <property type="project" value="InterPro"/>
</dbReference>
<dbReference type="SUPFAM" id="SSF52540">
    <property type="entry name" value="P-loop containing nucleoside triphosphate hydrolases"/>
    <property type="match status" value="1"/>
</dbReference>
<dbReference type="EMBL" id="AZHO01000004">
    <property type="protein sequence ID" value="KMT61176.1"/>
    <property type="molecule type" value="Genomic_DNA"/>
</dbReference>
<dbReference type="InterPro" id="IPR017871">
    <property type="entry name" value="ABC_transporter-like_CS"/>
</dbReference>
<keyword evidence="5 10" id="KW-0067">ATP-binding</keyword>
<dbReference type="InterPro" id="IPR003439">
    <property type="entry name" value="ABC_transporter-like_ATP-bd"/>
</dbReference>
<dbReference type="Gene3D" id="3.40.50.300">
    <property type="entry name" value="P-loop containing nucleotide triphosphate hydrolases"/>
    <property type="match status" value="1"/>
</dbReference>
<dbReference type="InterPro" id="IPR015860">
    <property type="entry name" value="ABC_transpr_TagH-like"/>
</dbReference>
<dbReference type="PANTHER" id="PTHR46743">
    <property type="entry name" value="TEICHOIC ACIDS EXPORT ATP-BINDING PROTEIN TAGH"/>
    <property type="match status" value="1"/>
</dbReference>
<keyword evidence="8" id="KW-0812">Transmembrane</keyword>
<accession>A0A0J8JA16</accession>
<evidence type="ECO:0000256" key="4">
    <source>
        <dbReference type="ARBA" id="ARBA00022741"/>
    </source>
</evidence>
<dbReference type="GO" id="GO:0016020">
    <property type="term" value="C:membrane"/>
    <property type="evidence" value="ECO:0007669"/>
    <property type="project" value="InterPro"/>
</dbReference>
<feature type="domain" description="ABC transporter" evidence="9">
    <location>
        <begin position="21"/>
        <end position="244"/>
    </location>
</feature>